<feature type="compositionally biased region" description="Basic residues" evidence="1">
    <location>
        <begin position="33"/>
        <end position="45"/>
    </location>
</feature>
<evidence type="ECO:0000256" key="1">
    <source>
        <dbReference type="SAM" id="MobiDB-lite"/>
    </source>
</evidence>
<feature type="compositionally biased region" description="Basic and acidic residues" evidence="1">
    <location>
        <begin position="145"/>
        <end position="157"/>
    </location>
</feature>
<feature type="region of interest" description="Disordered" evidence="1">
    <location>
        <begin position="140"/>
        <end position="170"/>
    </location>
</feature>
<name>A0A183IKX8_9BILA</name>
<feature type="region of interest" description="Disordered" evidence="1">
    <location>
        <begin position="6"/>
        <end position="45"/>
    </location>
</feature>
<sequence>MACTFASKRIVHERRHQPKERTDSDDMVERKFPGQRKHKLAQRRCRGNRQKAAVRCAVRNAAEDGDDCRPAGAEQGEARRGELNCEPRRPSIASTSRRVWERRWAVGVRGAVFALGYADNGGRRPSPSLTRLAVGRCSALGGGSMEKRRQRTNERTNADMSDSAAALLAG</sequence>
<organism evidence="4">
    <name type="scientific">Soboliphyme baturini</name>
    <dbReference type="NCBI Taxonomy" id="241478"/>
    <lineage>
        <taxon>Eukaryota</taxon>
        <taxon>Metazoa</taxon>
        <taxon>Ecdysozoa</taxon>
        <taxon>Nematoda</taxon>
        <taxon>Enoplea</taxon>
        <taxon>Dorylaimia</taxon>
        <taxon>Dioctophymatida</taxon>
        <taxon>Dioctophymatoidea</taxon>
        <taxon>Soboliphymatidae</taxon>
        <taxon>Soboliphyme</taxon>
    </lineage>
</organism>
<feature type="compositionally biased region" description="Low complexity" evidence="1">
    <location>
        <begin position="158"/>
        <end position="170"/>
    </location>
</feature>
<dbReference type="AlphaFoldDB" id="A0A183IKX8"/>
<evidence type="ECO:0000313" key="4">
    <source>
        <dbReference type="WBParaSite" id="SBAD_0000445801-mRNA-1"/>
    </source>
</evidence>
<proteinExistence type="predicted"/>
<feature type="compositionally biased region" description="Basic residues" evidence="1">
    <location>
        <begin position="9"/>
        <end position="18"/>
    </location>
</feature>
<feature type="region of interest" description="Disordered" evidence="1">
    <location>
        <begin position="63"/>
        <end position="82"/>
    </location>
</feature>
<reference evidence="4" key="1">
    <citation type="submission" date="2016-06" db="UniProtKB">
        <authorList>
            <consortium name="WormBaseParasite"/>
        </authorList>
    </citation>
    <scope>IDENTIFICATION</scope>
</reference>
<gene>
    <name evidence="2" type="ORF">SBAD_LOCUS4274</name>
</gene>
<feature type="compositionally biased region" description="Basic and acidic residues" evidence="1">
    <location>
        <begin position="19"/>
        <end position="32"/>
    </location>
</feature>
<evidence type="ECO:0000313" key="3">
    <source>
        <dbReference type="Proteomes" id="UP000270296"/>
    </source>
</evidence>
<keyword evidence="3" id="KW-1185">Reference proteome</keyword>
<accession>A0A183IKX8</accession>
<protein>
    <submittedName>
        <fullName evidence="2 4">Uncharacterized protein</fullName>
    </submittedName>
</protein>
<evidence type="ECO:0000313" key="2">
    <source>
        <dbReference type="EMBL" id="VDP03863.1"/>
    </source>
</evidence>
<dbReference type="WBParaSite" id="SBAD_0000445801-mRNA-1">
    <property type="protein sequence ID" value="SBAD_0000445801-mRNA-1"/>
    <property type="gene ID" value="SBAD_0000445801"/>
</dbReference>
<reference evidence="2 3" key="2">
    <citation type="submission" date="2018-11" db="EMBL/GenBank/DDBJ databases">
        <authorList>
            <consortium name="Pathogen Informatics"/>
        </authorList>
    </citation>
    <scope>NUCLEOTIDE SEQUENCE [LARGE SCALE GENOMIC DNA]</scope>
</reference>
<dbReference type="Proteomes" id="UP000270296">
    <property type="component" value="Unassembled WGS sequence"/>
</dbReference>
<dbReference type="EMBL" id="UZAM01008224">
    <property type="protein sequence ID" value="VDP03863.1"/>
    <property type="molecule type" value="Genomic_DNA"/>
</dbReference>